<sequence>MENLYVVTLTWKYGDINNKIEGIFSERKKAVKYMKNIAKKFVKTLENYRLIDLTDSIILEPKLNSDSELSDYNEGGVIYNYEMTKVGLDKIFIDKKS</sequence>
<proteinExistence type="predicted"/>
<name>A0A0G2Y7I8_9VIRU</name>
<reference evidence="1 2" key="1">
    <citation type="submission" date="2014-10" db="EMBL/GenBank/DDBJ databases">
        <title>Pan-genome analysis of Brazilian lineage A amoebal mimiviruses.</title>
        <authorList>
            <person name="Assis F.L."/>
            <person name="Abrahao J.S."/>
            <person name="Kroon E.G."/>
            <person name="Dornas F.P."/>
            <person name="Andrade K.R."/>
            <person name="Borato P.V.M."/>
            <person name="Pilotto M.R."/>
            <person name="Benamar S."/>
            <person name="LaScola B."/>
            <person name="Colson P."/>
        </authorList>
    </citation>
    <scope>NUCLEOTIDE SEQUENCE [LARGE SCALE GENOMIC DNA]</scope>
    <source>
        <strain evidence="1 2">Kroon</strain>
    </source>
</reference>
<organism evidence="1 2">
    <name type="scientific">Acanthamoeba polyphaga mimivirus Kroon</name>
    <dbReference type="NCBI Taxonomy" id="3069720"/>
    <lineage>
        <taxon>Viruses</taxon>
        <taxon>Varidnaviria</taxon>
        <taxon>Bamfordvirae</taxon>
        <taxon>Nucleocytoviricota</taxon>
        <taxon>Megaviricetes</taxon>
        <taxon>Imitervirales</taxon>
        <taxon>Mimiviridae</taxon>
        <taxon>Megamimivirinae</taxon>
        <taxon>Mimivirus</taxon>
        <taxon>Mimivirus lagoaense</taxon>
    </lineage>
</organism>
<dbReference type="EMBL" id="KM982402">
    <property type="protein sequence ID" value="AKI79782.1"/>
    <property type="molecule type" value="Genomic_DNA"/>
</dbReference>
<accession>A0A0G2Y7I8</accession>
<dbReference type="Proteomes" id="UP000240461">
    <property type="component" value="Segment"/>
</dbReference>
<evidence type="ECO:0000313" key="1">
    <source>
        <dbReference type="EMBL" id="AKI79782.1"/>
    </source>
</evidence>
<keyword evidence="2" id="KW-1185">Reference proteome</keyword>
<protein>
    <submittedName>
        <fullName evidence="1">Uncharacterized protein</fullName>
    </submittedName>
</protein>
<evidence type="ECO:0000313" key="2">
    <source>
        <dbReference type="Proteomes" id="UP000240461"/>
    </source>
</evidence>
<dbReference type="KEGG" id="vg:80513580"/>